<dbReference type="AlphaFoldDB" id="E1RI22"/>
<dbReference type="GO" id="GO:0015995">
    <property type="term" value="P:chlorophyll biosynthetic process"/>
    <property type="evidence" value="ECO:0007669"/>
    <property type="project" value="InterPro"/>
</dbReference>
<keyword evidence="4" id="KW-1185">Reference proteome</keyword>
<accession>E1RI22</accession>
<dbReference type="CDD" id="cd10150">
    <property type="entry name" value="CobN_like"/>
    <property type="match status" value="1"/>
</dbReference>
<evidence type="ECO:0000313" key="4">
    <source>
        <dbReference type="Proteomes" id="UP000006565"/>
    </source>
</evidence>
<name>E1RI22_METP4</name>
<evidence type="ECO:0000259" key="2">
    <source>
        <dbReference type="Pfam" id="PF02514"/>
    </source>
</evidence>
<dbReference type="eggNOG" id="arCOG03022">
    <property type="taxonomic scope" value="Archaea"/>
</dbReference>
<dbReference type="RefSeq" id="WP_013328585.1">
    <property type="nucleotide sequence ID" value="NC_014507.1"/>
</dbReference>
<dbReference type="PANTHER" id="PTHR44119">
    <property type="entry name" value="MAGNESIUM-CHELATASE SUBUNIT CHLH, CHLOROPLASTIC"/>
    <property type="match status" value="1"/>
</dbReference>
<dbReference type="InterPro" id="IPR003672">
    <property type="entry name" value="CobN/Mg_chltase"/>
</dbReference>
<dbReference type="NCBIfam" id="NF004646">
    <property type="entry name" value="PRK05989.2-4"/>
    <property type="match status" value="1"/>
</dbReference>
<evidence type="ECO:0000313" key="3">
    <source>
        <dbReference type="EMBL" id="ADN35407.1"/>
    </source>
</evidence>
<dbReference type="NCBIfam" id="TIGR02025">
    <property type="entry name" value="BchH"/>
    <property type="match status" value="1"/>
</dbReference>
<sequence>MKVTAVMWGTYAPVLKKAAELTGDDLVLFTNRMLDEYPEMLEKALSEMKNSDAILLYHRTEPFWERLDRELKTIGHKIPVISLGHDPTYWGNSTVKPEIVTTCQAYISYNGEENLKNLLYYIQKSIFNEEIDVKSPIEVPWEGIYHPGAESCFLSIDDYLSWYSEKEKKGAPWVGIIFSRTSWVSNNCSIEDSLISSLEDQGLNVVPVFTYAMKDDAIGSKGIAQVVIDFMTKNGTPKVNAIIKLIPFLFGASRSEGSKGQTAMDLGINLLKKLNIPIFHPVISPYKTVDQWRESTGLTLDTGWAVSMPEFEGVIEPIYIGSTASTDDGDKKREAVPERCRKVAIRVKKWIALAQKPVQERKITFILNNNPCANADANVGAAANLDSLESVARIMQKMEKAGYQLNPPASGKELVEEIMGKKAMSEFRWTTKEDIAAKGGVLMYMDMDAFTPYFNSLPESVQKRVNELWGEPPGLGMVLDGKILITGLQFGNVTVQVQPKRGCYGSRCDGAVCKILHDPECPPTHQYLATYYWIEHIFGADAIVHVGTHGNLEFLPGKGLGLSGECFPDVAIGSLPNLYIYNADNPAEGTTAKRRSYATLVDHMQTVMAGGGLYEELQAIEDLLSQYEIAKLDPARGHSLQHLLLDSIKKANLDKDMHITHETPLSEIVAKAHESLSRIRNTRIQEGMHVFGEIPVGDKRVDFINSIIHFDSGNHSPRRVIAQIIGLDLSYLLENQDKFSEIHDVSNGKLLENLDSVTCKFIDATLHDPSLTYNEIFSRSITPDQAEYLNVIRERILDINRRIEQSKEIESLLEGFKGKYIPSGPSGLITRGHEEVLPTGRNFYSLDPQKVPTKSSWIVGQRLADALISKYNSEEGSIPENVAFYWMAGDIMSSDGEMFAEMLWLIGVEPVWEKNGRVKSFSVVPLDQLGRPRIDITVRTSGILRDNFCNCYELLDEAVQFVAGLDESEEQNYIKKHSMRAMSENGTDFRDSTLRIFSSRPGTYSSGVNLAVLASAWKTEEDLADIFVALNGYAYGKDFAGKKAQEQLASSLSTVSVTFNKVQSDEYDLLGCCCYFGTHGGITAAARHYSESDVKPYYGDTREPEHIEIRDLADEVRRVVRTKLLNPKWIDGMKEHGYNGASTIMKRVTRVYGWEASTQEVDDWIFDDIAETFVNNEEMRHFFENNNPSALEEIARRLLEAKERGLWEADEQVLADLRNNYLEIESWMEDQVGDGDFQGGNLNIITSNDVSAWGESAKDLLEKVHLKYPRNP</sequence>
<proteinExistence type="inferred from homology"/>
<dbReference type="EC" id="6.6.1.2" evidence="3"/>
<dbReference type="EMBL" id="CP002117">
    <property type="protein sequence ID" value="ADN35407.1"/>
    <property type="molecule type" value="Genomic_DNA"/>
</dbReference>
<keyword evidence="3" id="KW-0436">Ligase</keyword>
<protein>
    <submittedName>
        <fullName evidence="3">Cobaltochelatase</fullName>
        <ecNumber evidence="3">6.6.1.2</ecNumber>
    </submittedName>
</protein>
<reference evidence="3 4" key="1">
    <citation type="journal article" date="2010" name="Stand. Genomic Sci.">
        <title>Complete genome sequence of Methanoplanus petrolearius type strain (SEBR 4847).</title>
        <authorList>
            <person name="Brambilla E."/>
            <person name="Djao O.D."/>
            <person name="Daligault H."/>
            <person name="Lapidus A."/>
            <person name="Lucas S."/>
            <person name="Hammon N."/>
            <person name="Nolan M."/>
            <person name="Tice H."/>
            <person name="Cheng J.F."/>
            <person name="Han C."/>
            <person name="Tapia R."/>
            <person name="Goodwin L."/>
            <person name="Pitluck S."/>
            <person name="Liolios K."/>
            <person name="Ivanova N."/>
            <person name="Mavromatis K."/>
            <person name="Mikhailova N."/>
            <person name="Pati A."/>
            <person name="Chen A."/>
            <person name="Palaniappan K."/>
            <person name="Land M."/>
            <person name="Hauser L."/>
            <person name="Chang Y.J."/>
            <person name="Jeffries C.D."/>
            <person name="Rohde M."/>
            <person name="Spring S."/>
            <person name="Sikorski J."/>
            <person name="Goker M."/>
            <person name="Woyke T."/>
            <person name="Bristow J."/>
            <person name="Eisen J.A."/>
            <person name="Markowitz V."/>
            <person name="Hugenholtz P."/>
            <person name="Kyrpides N.C."/>
            <person name="Klenk H.P."/>
        </authorList>
    </citation>
    <scope>NUCLEOTIDE SEQUENCE [LARGE SCALE GENOMIC DNA]</scope>
    <source>
        <strain evidence="4">DSM 11571 / OCM 486 / SEBR 4847</strain>
    </source>
</reference>
<comment type="similarity">
    <text evidence="1">Belongs to the Mg-chelatase subunit H family.</text>
</comment>
<dbReference type="GeneID" id="9743082"/>
<dbReference type="InterPro" id="IPR011771">
    <property type="entry name" value="BchH"/>
</dbReference>
<dbReference type="GO" id="GO:0051116">
    <property type="term" value="F:cobaltochelatase activity"/>
    <property type="evidence" value="ECO:0007669"/>
    <property type="project" value="UniProtKB-EC"/>
</dbReference>
<feature type="domain" description="CobN/magnesium chelatase" evidence="2">
    <location>
        <begin position="105"/>
        <end position="1213"/>
    </location>
</feature>
<dbReference type="STRING" id="679926.Mpet_0633"/>
<dbReference type="HOGENOM" id="CLU_002017_1_0_2"/>
<evidence type="ECO:0000256" key="1">
    <source>
        <dbReference type="ARBA" id="ARBA00010851"/>
    </source>
</evidence>
<dbReference type="OrthoDB" id="192131at2157"/>
<dbReference type="Proteomes" id="UP000006565">
    <property type="component" value="Chromosome"/>
</dbReference>
<dbReference type="Pfam" id="PF02514">
    <property type="entry name" value="CobN-Mg_chel"/>
    <property type="match status" value="1"/>
</dbReference>
<gene>
    <name evidence="3" type="ordered locus">Mpet_0633</name>
</gene>
<dbReference type="GO" id="GO:0016851">
    <property type="term" value="F:magnesium chelatase activity"/>
    <property type="evidence" value="ECO:0007669"/>
    <property type="project" value="InterPro"/>
</dbReference>
<dbReference type="PANTHER" id="PTHR44119:SF7">
    <property type="entry name" value="MAGNESIUM CHELATASE SUBUNIT"/>
    <property type="match status" value="1"/>
</dbReference>
<dbReference type="SMR" id="E1RI22"/>
<dbReference type="KEGG" id="mpi:Mpet_0633"/>
<organism evidence="3 4">
    <name type="scientific">Methanolacinia petrolearia (strain DSM 11571 / OCM 486 / SEBR 4847)</name>
    <name type="common">Methanoplanus petrolearius</name>
    <dbReference type="NCBI Taxonomy" id="679926"/>
    <lineage>
        <taxon>Archaea</taxon>
        <taxon>Methanobacteriati</taxon>
        <taxon>Methanobacteriota</taxon>
        <taxon>Stenosarchaea group</taxon>
        <taxon>Methanomicrobia</taxon>
        <taxon>Methanomicrobiales</taxon>
        <taxon>Methanomicrobiaceae</taxon>
        <taxon>Methanolacinia</taxon>
    </lineage>
</organism>